<reference evidence="1 2" key="1">
    <citation type="submission" date="2016-11" db="EMBL/GenBank/DDBJ databases">
        <authorList>
            <person name="Jaros S."/>
            <person name="Januszkiewicz K."/>
            <person name="Wedrychowicz H."/>
        </authorList>
    </citation>
    <scope>NUCLEOTIDE SEQUENCE [LARGE SCALE GENOMIC DNA]</scope>
    <source>
        <strain evidence="1 2">DSM 6191</strain>
    </source>
</reference>
<organism evidence="1 2">
    <name type="scientific">Clostridium intestinale DSM 6191</name>
    <dbReference type="NCBI Taxonomy" id="1121320"/>
    <lineage>
        <taxon>Bacteria</taxon>
        <taxon>Bacillati</taxon>
        <taxon>Bacillota</taxon>
        <taxon>Clostridia</taxon>
        <taxon>Eubacteriales</taxon>
        <taxon>Clostridiaceae</taxon>
        <taxon>Clostridium</taxon>
    </lineage>
</organism>
<dbReference type="SUPFAM" id="SSF63380">
    <property type="entry name" value="Riboflavin synthase domain-like"/>
    <property type="match status" value="1"/>
</dbReference>
<dbReference type="SUPFAM" id="SSF52343">
    <property type="entry name" value="Ferredoxin reductase-like, C-terminal NADP-linked domain"/>
    <property type="match status" value="1"/>
</dbReference>
<dbReference type="CDD" id="cd06192">
    <property type="entry name" value="DHOD_e_trans_like"/>
    <property type="match status" value="1"/>
</dbReference>
<dbReference type="Proteomes" id="UP000184241">
    <property type="component" value="Unassembled WGS sequence"/>
</dbReference>
<dbReference type="EMBL" id="FQXU01000003">
    <property type="protein sequence ID" value="SHH57783.1"/>
    <property type="molecule type" value="Genomic_DNA"/>
</dbReference>
<dbReference type="PROSITE" id="PS00197">
    <property type="entry name" value="2FE2S_FER_1"/>
    <property type="match status" value="1"/>
</dbReference>
<dbReference type="Gene3D" id="2.40.30.10">
    <property type="entry name" value="Translation factors"/>
    <property type="match status" value="1"/>
</dbReference>
<protein>
    <submittedName>
        <fullName evidence="1">NAD(P)H-flavin reductase</fullName>
    </submittedName>
</protein>
<dbReference type="GO" id="GO:0051537">
    <property type="term" value="F:2 iron, 2 sulfur cluster binding"/>
    <property type="evidence" value="ECO:0007669"/>
    <property type="project" value="InterPro"/>
</dbReference>
<gene>
    <name evidence="1" type="ORF">SAMN02745941_00403</name>
</gene>
<sequence length="330" mass="36777">MKGEKIDCIDSGTKFCPCHLAEAGECILCSQLHGECFCDCLNWKGVCIYQGWIANGEKAKEGRKTYTCNILEAELYEKDLLYIKFSLPEDLSLDLMNPGSYIFLRTDENFYFDVPISIMDCNIDDNTASILIEVRGIKTKRLLTAKANDPLVIRGPYWNGIFGLKNIKNTVNSNCLILARGIGVAPMIPVIKALQKQNNNLNIIIDKAPYKEVYVDDLLSSLNLSYTEANLLETGKLTDKCKTIIRDSIEKDNANLIHCGGADILTFNVMNFLDTIKADDVSLSCCNNSKMCCGEGVCGSCTARFAGHVVKRLCKVQSDPRNIFEGRRFI</sequence>
<dbReference type="NCBIfam" id="NF004470">
    <property type="entry name" value="PRK05802.1"/>
    <property type="match status" value="1"/>
</dbReference>
<proteinExistence type="predicted"/>
<dbReference type="RefSeq" id="WP_073016195.1">
    <property type="nucleotide sequence ID" value="NZ_FQXU01000003.1"/>
</dbReference>
<dbReference type="PANTHER" id="PTHR43513:SF3">
    <property type="entry name" value="DIHYDROOROTATE DEHYDROGENASE B (NAD(+)), ELECTRON TRANSFER SUBUNIT-RELATED"/>
    <property type="match status" value="1"/>
</dbReference>
<dbReference type="PANTHER" id="PTHR43513">
    <property type="entry name" value="DIHYDROOROTATE DEHYDROGENASE B (NAD(+)), ELECTRON TRANSFER SUBUNIT"/>
    <property type="match status" value="1"/>
</dbReference>
<dbReference type="InterPro" id="IPR017938">
    <property type="entry name" value="Riboflavin_synthase-like_b-brl"/>
</dbReference>
<dbReference type="InterPro" id="IPR050353">
    <property type="entry name" value="PyrK_electron_transfer"/>
</dbReference>
<dbReference type="AlphaFoldDB" id="A0A1M5U516"/>
<evidence type="ECO:0000313" key="2">
    <source>
        <dbReference type="Proteomes" id="UP000184241"/>
    </source>
</evidence>
<name>A0A1M5U516_9CLOT</name>
<dbReference type="InterPro" id="IPR006058">
    <property type="entry name" value="2Fe2S_fd_BS"/>
</dbReference>
<accession>A0A1M5U516</accession>
<evidence type="ECO:0000313" key="1">
    <source>
        <dbReference type="EMBL" id="SHH57783.1"/>
    </source>
</evidence>
<dbReference type="InterPro" id="IPR039261">
    <property type="entry name" value="FNR_nucleotide-bd"/>
</dbReference>